<sequence>MSPRPLASSTFDPLETTGLACGYQTMVLSGILSYHMDNTKLSFPLILLNPKAKSPEGESHGAHIICCCEGRTDWY</sequence>
<reference evidence="1" key="1">
    <citation type="journal article" date="2023" name="bioRxiv">
        <title>Improved chromosome-level genome assembly for marigold (Tagetes erecta).</title>
        <authorList>
            <person name="Jiang F."/>
            <person name="Yuan L."/>
            <person name="Wang S."/>
            <person name="Wang H."/>
            <person name="Xu D."/>
            <person name="Wang A."/>
            <person name="Fan W."/>
        </authorList>
    </citation>
    <scope>NUCLEOTIDE SEQUENCE</scope>
    <source>
        <strain evidence="1">WSJ</strain>
        <tissue evidence="1">Leaf</tissue>
    </source>
</reference>
<accession>A0AAD8KNV3</accession>
<name>A0AAD8KNV3_TARER</name>
<dbReference type="EMBL" id="JAUHHV010000004">
    <property type="protein sequence ID" value="KAK1426307.1"/>
    <property type="molecule type" value="Genomic_DNA"/>
</dbReference>
<comment type="caution">
    <text evidence="1">The sequence shown here is derived from an EMBL/GenBank/DDBJ whole genome shotgun (WGS) entry which is preliminary data.</text>
</comment>
<keyword evidence="2" id="KW-1185">Reference proteome</keyword>
<evidence type="ECO:0000313" key="2">
    <source>
        <dbReference type="Proteomes" id="UP001229421"/>
    </source>
</evidence>
<proteinExistence type="predicted"/>
<evidence type="ECO:0000313" key="1">
    <source>
        <dbReference type="EMBL" id="KAK1426307.1"/>
    </source>
</evidence>
<gene>
    <name evidence="1" type="ORF">QVD17_14978</name>
</gene>
<dbReference type="Proteomes" id="UP001229421">
    <property type="component" value="Unassembled WGS sequence"/>
</dbReference>
<dbReference type="AlphaFoldDB" id="A0AAD8KNV3"/>
<organism evidence="1 2">
    <name type="scientific">Tagetes erecta</name>
    <name type="common">African marigold</name>
    <dbReference type="NCBI Taxonomy" id="13708"/>
    <lineage>
        <taxon>Eukaryota</taxon>
        <taxon>Viridiplantae</taxon>
        <taxon>Streptophyta</taxon>
        <taxon>Embryophyta</taxon>
        <taxon>Tracheophyta</taxon>
        <taxon>Spermatophyta</taxon>
        <taxon>Magnoliopsida</taxon>
        <taxon>eudicotyledons</taxon>
        <taxon>Gunneridae</taxon>
        <taxon>Pentapetalae</taxon>
        <taxon>asterids</taxon>
        <taxon>campanulids</taxon>
        <taxon>Asterales</taxon>
        <taxon>Asteraceae</taxon>
        <taxon>Asteroideae</taxon>
        <taxon>Heliantheae alliance</taxon>
        <taxon>Tageteae</taxon>
        <taxon>Tagetes</taxon>
    </lineage>
</organism>
<protein>
    <submittedName>
        <fullName evidence="1">Uncharacterized protein</fullName>
    </submittedName>
</protein>